<feature type="transmembrane region" description="Helical" evidence="2">
    <location>
        <begin position="255"/>
        <end position="277"/>
    </location>
</feature>
<feature type="region of interest" description="Disordered" evidence="1">
    <location>
        <begin position="468"/>
        <end position="489"/>
    </location>
</feature>
<dbReference type="EMBL" id="HBIJ01013692">
    <property type="protein sequence ID" value="CAE0368502.1"/>
    <property type="molecule type" value="Transcribed_RNA"/>
</dbReference>
<keyword evidence="2" id="KW-0472">Membrane</keyword>
<evidence type="ECO:0000256" key="1">
    <source>
        <dbReference type="SAM" id="MobiDB-lite"/>
    </source>
</evidence>
<keyword evidence="2" id="KW-0812">Transmembrane</keyword>
<keyword evidence="2" id="KW-1133">Transmembrane helix</keyword>
<feature type="transmembrane region" description="Helical" evidence="2">
    <location>
        <begin position="6"/>
        <end position="22"/>
    </location>
</feature>
<accession>A0A7S3NNA6</accession>
<sequence>MKLKNYTILFAVTLVILFLPALEIEEWFWQSGGVKSQFELRTFYFFYFLLLVRDFYGCYLFNLSKTPIRSVSKPLSYAVSVFRRPRWCPVAVFRFLVGDDVQWAAFVLAMIGTFILGFLGHSQVLRLTVALAVTIVETRFNAALGWHRCLLPLWTLWTYLLPAQVSKSARVLVLMHSYGGSGLSRLRIARPIFSSLGSDLRLILVAAQQRSLFPRTVAFLAQAPEMLLLFFALIARIGFEIIAVALMFMQPSYRWIFNCVAIIFHQTVALITSIDFVENKLLLCIALLENFNVQQQQHEQFNECNQQLSWITLCAARFYAVFLLAPILTLAEDFPFTPNALFPFSEPQMKRITHLARTRYRLLAYINFSQITDHILLEDRFCRGHHELVTIDLAATYLQCSDTQPAQLYHRVIVRAVMLLDSSPQDAASLLVRWLREDRPLLIPNPTTGTLCEPEGIAILRYSPPPLQSNHSTDNATGEVHHHKNGSTTSEQEPICEFLLRVSC</sequence>
<feature type="transmembrane region" description="Helical" evidence="2">
    <location>
        <begin position="43"/>
        <end position="62"/>
    </location>
</feature>
<protein>
    <submittedName>
        <fullName evidence="3">Uncharacterized protein</fullName>
    </submittedName>
</protein>
<organism evidence="3">
    <name type="scientific">Aureoumbra lagunensis</name>
    <dbReference type="NCBI Taxonomy" id="44058"/>
    <lineage>
        <taxon>Eukaryota</taxon>
        <taxon>Sar</taxon>
        <taxon>Stramenopiles</taxon>
        <taxon>Ochrophyta</taxon>
        <taxon>Pelagophyceae</taxon>
        <taxon>Pelagomonadales</taxon>
        <taxon>Aureoumbra</taxon>
    </lineage>
</organism>
<evidence type="ECO:0000313" key="3">
    <source>
        <dbReference type="EMBL" id="CAE0368502.1"/>
    </source>
</evidence>
<evidence type="ECO:0000256" key="2">
    <source>
        <dbReference type="SAM" id="Phobius"/>
    </source>
</evidence>
<name>A0A7S3NNA6_9STRA</name>
<dbReference type="AlphaFoldDB" id="A0A7S3NNA6"/>
<feature type="transmembrane region" description="Helical" evidence="2">
    <location>
        <begin position="227"/>
        <end position="249"/>
    </location>
</feature>
<reference evidence="3" key="1">
    <citation type="submission" date="2021-01" db="EMBL/GenBank/DDBJ databases">
        <authorList>
            <person name="Corre E."/>
            <person name="Pelletier E."/>
            <person name="Niang G."/>
            <person name="Scheremetjew M."/>
            <person name="Finn R."/>
            <person name="Kale V."/>
            <person name="Holt S."/>
            <person name="Cochrane G."/>
            <person name="Meng A."/>
            <person name="Brown T."/>
            <person name="Cohen L."/>
        </authorList>
    </citation>
    <scope>NUCLEOTIDE SEQUENCE</scope>
    <source>
        <strain evidence="3">CCMP1510</strain>
    </source>
</reference>
<proteinExistence type="predicted"/>
<feature type="transmembrane region" description="Helical" evidence="2">
    <location>
        <begin position="101"/>
        <end position="119"/>
    </location>
</feature>
<gene>
    <name evidence="3" type="ORF">ALAG00032_LOCUS9265</name>
</gene>